<dbReference type="SUPFAM" id="SSF100950">
    <property type="entry name" value="NagB/RpiA/CoA transferase-like"/>
    <property type="match status" value="1"/>
</dbReference>
<proteinExistence type="predicted"/>
<protein>
    <submittedName>
        <fullName evidence="1">Succinyl-CoA--3-ketoacid-CoA transferase</fullName>
    </submittedName>
</protein>
<gene>
    <name evidence="1" type="ORF">MUB52_23795</name>
</gene>
<dbReference type="InterPro" id="IPR037171">
    <property type="entry name" value="NagB/RpiA_transferase-like"/>
</dbReference>
<evidence type="ECO:0000313" key="2">
    <source>
        <dbReference type="Proteomes" id="UP001208690"/>
    </source>
</evidence>
<dbReference type="EMBL" id="JALIEB010000062">
    <property type="protein sequence ID" value="MCV3274457.1"/>
    <property type="molecule type" value="Genomic_DNA"/>
</dbReference>
<keyword evidence="2" id="KW-1185">Reference proteome</keyword>
<comment type="caution">
    <text evidence="1">The sequence shown here is derived from an EMBL/GenBank/DDBJ whole genome shotgun (WGS) entry which is preliminary data.</text>
</comment>
<dbReference type="Proteomes" id="UP001208690">
    <property type="component" value="Unassembled WGS sequence"/>
</dbReference>
<reference evidence="1 2" key="1">
    <citation type="submission" date="2022-04" db="EMBL/GenBank/DDBJ databases">
        <title>Roseobacter sp. WL0113 is a bacterium isolated from neritic sediment.</title>
        <authorList>
            <person name="Wang L."/>
            <person name="He W."/>
            <person name="Zhang D.-F."/>
        </authorList>
    </citation>
    <scope>NUCLEOTIDE SEQUENCE [LARGE SCALE GENOMIC DNA]</scope>
    <source>
        <strain evidence="1 2">WL0113</strain>
    </source>
</reference>
<keyword evidence="1" id="KW-0808">Transferase</keyword>
<dbReference type="GO" id="GO:0016740">
    <property type="term" value="F:transferase activity"/>
    <property type="evidence" value="ECO:0007669"/>
    <property type="project" value="UniProtKB-KW"/>
</dbReference>
<dbReference type="Gene3D" id="3.40.1080.10">
    <property type="entry name" value="Glutaconate Coenzyme A-transferase"/>
    <property type="match status" value="1"/>
</dbReference>
<feature type="non-terminal residue" evidence="1">
    <location>
        <position position="25"/>
    </location>
</feature>
<evidence type="ECO:0000313" key="1">
    <source>
        <dbReference type="EMBL" id="MCV3274457.1"/>
    </source>
</evidence>
<accession>A0ABT3BLK2</accession>
<organism evidence="1 2">
    <name type="scientific">Roseobacter sinensis</name>
    <dbReference type="NCBI Taxonomy" id="2931391"/>
    <lineage>
        <taxon>Bacteria</taxon>
        <taxon>Pseudomonadati</taxon>
        <taxon>Pseudomonadota</taxon>
        <taxon>Alphaproteobacteria</taxon>
        <taxon>Rhodobacterales</taxon>
        <taxon>Roseobacteraceae</taxon>
        <taxon>Roseobacter</taxon>
    </lineage>
</organism>
<sequence>MPWDRNQMAARAAEELEDGMYVNLG</sequence>
<name>A0ABT3BLK2_9RHOB</name>